<feature type="region of interest" description="Disordered" evidence="8">
    <location>
        <begin position="485"/>
        <end position="508"/>
    </location>
</feature>
<dbReference type="Pfam" id="PF00069">
    <property type="entry name" value="Pkinase"/>
    <property type="match status" value="1"/>
</dbReference>
<dbReference type="InterPro" id="IPR044092">
    <property type="entry name" value="STKc_PRP4"/>
</dbReference>
<keyword evidence="5" id="KW-0418">Kinase</keyword>
<dbReference type="GO" id="GO:0004674">
    <property type="term" value="F:protein serine/threonine kinase activity"/>
    <property type="evidence" value="ECO:0007669"/>
    <property type="project" value="UniProtKB-KW"/>
</dbReference>
<dbReference type="Gene3D" id="3.30.200.20">
    <property type="entry name" value="Phosphorylase Kinase, domain 1"/>
    <property type="match status" value="1"/>
</dbReference>
<dbReference type="EC" id="2.7.11.1" evidence="1"/>
<evidence type="ECO:0000256" key="5">
    <source>
        <dbReference type="ARBA" id="ARBA00022777"/>
    </source>
</evidence>
<evidence type="ECO:0000256" key="4">
    <source>
        <dbReference type="ARBA" id="ARBA00022741"/>
    </source>
</evidence>
<dbReference type="InterPro" id="IPR008271">
    <property type="entry name" value="Ser/Thr_kinase_AS"/>
</dbReference>
<evidence type="ECO:0000313" key="10">
    <source>
        <dbReference type="EMBL" id="JAT72640.1"/>
    </source>
</evidence>
<evidence type="ECO:0000256" key="2">
    <source>
        <dbReference type="ARBA" id="ARBA00022527"/>
    </source>
</evidence>
<feature type="region of interest" description="Disordered" evidence="8">
    <location>
        <begin position="443"/>
        <end position="464"/>
    </location>
</feature>
<dbReference type="CDD" id="cd14135">
    <property type="entry name" value="STKc_PRP4"/>
    <property type="match status" value="1"/>
</dbReference>
<feature type="compositionally biased region" description="Low complexity" evidence="8">
    <location>
        <begin position="242"/>
        <end position="252"/>
    </location>
</feature>
<keyword evidence="4" id="KW-0547">Nucleotide-binding</keyword>
<dbReference type="SMART" id="SM00220">
    <property type="entry name" value="S_TKc"/>
    <property type="match status" value="1"/>
</dbReference>
<feature type="compositionally biased region" description="Basic residues" evidence="8">
    <location>
        <begin position="30"/>
        <end position="51"/>
    </location>
</feature>
<accession>A0A1D2A0C0</accession>
<dbReference type="GO" id="GO:0005524">
    <property type="term" value="F:ATP binding"/>
    <property type="evidence" value="ECO:0007669"/>
    <property type="project" value="UniProtKB-KW"/>
</dbReference>
<dbReference type="SUPFAM" id="SSF56112">
    <property type="entry name" value="Protein kinase-like (PK-like)"/>
    <property type="match status" value="1"/>
</dbReference>
<dbReference type="GO" id="GO:0045292">
    <property type="term" value="P:mRNA cis splicing, via spliceosome"/>
    <property type="evidence" value="ECO:0007669"/>
    <property type="project" value="InterPro"/>
</dbReference>
<feature type="compositionally biased region" description="Basic and acidic residues" evidence="8">
    <location>
        <begin position="334"/>
        <end position="349"/>
    </location>
</feature>
<dbReference type="InterPro" id="IPR011009">
    <property type="entry name" value="Kinase-like_dom_sf"/>
</dbReference>
<dbReference type="InterPro" id="IPR050494">
    <property type="entry name" value="Ser_Thr_dual-spec_kinase"/>
</dbReference>
<dbReference type="PROSITE" id="PS00108">
    <property type="entry name" value="PROTEIN_KINASE_ST"/>
    <property type="match status" value="1"/>
</dbReference>
<dbReference type="InterPro" id="IPR000719">
    <property type="entry name" value="Prot_kinase_dom"/>
</dbReference>
<comment type="similarity">
    <text evidence="7">Belongs to the protein kinase superfamily. CMGC Ser/Thr protein kinase family.</text>
</comment>
<keyword evidence="6" id="KW-0067">ATP-binding</keyword>
<feature type="domain" description="Protein kinase" evidence="9">
    <location>
        <begin position="578"/>
        <end position="899"/>
    </location>
</feature>
<proteinExistence type="inferred from homology"/>
<feature type="compositionally biased region" description="Low complexity" evidence="8">
    <location>
        <begin position="391"/>
        <end position="400"/>
    </location>
</feature>
<dbReference type="PROSITE" id="PS50011">
    <property type="entry name" value="PROTEIN_KINASE_DOM"/>
    <property type="match status" value="1"/>
</dbReference>
<keyword evidence="3" id="KW-0808">Transferase</keyword>
<feature type="compositionally biased region" description="Basic and acidic residues" evidence="8">
    <location>
        <begin position="14"/>
        <end position="29"/>
    </location>
</feature>
<feature type="compositionally biased region" description="Acidic residues" evidence="8">
    <location>
        <begin position="65"/>
        <end position="74"/>
    </location>
</feature>
<sequence length="908" mass="99750">MDPDAVAAPLPRESPPRDDDSPDAGDKDGRKRRHKEKRSHKHKSKEKKRSREKSPALPEGPSVGDGEDDGEEGELLPHANPLPSPSPLRSPKKPRSRGVSQDLHRHAEGPRSPLYPRSPLGDRVRSASRGRDERLEGSRRTPPPDLRREGDKRDAHPARGASRDRYSRREDSRDRYSRREDSRDRYSRREDSRDRYSRREDSRDRYPRIDNSRDTRHAQWLDSSRDGRRRSPLPMRRDNGASRDSWASSRGARAGGGAYREPGPRQRSRTPERNGARPWSQGSPRMGGDRRRSRSPPHRPRDEEQEADAEEEARIAAQLSVAMGGAGPEEDEEQRLIEERRRRRAEILARHRAQGAGGAVAAERPPNDAAMRSVEQPAADAARQPADRPMADAAPQSAGAEPERAPAPRLAAADPSDDEEAVLGSIMKEGDDLVLFRSDEDGDARLDDSKLARPASASGIGEAHDTELERRLSAHEVAAGAQLAGMRAGPGNGAPAAPPPAAPAATDDGSDVDDIFAATPTDVRRAIEVGGRAGRGSGGAGGASAAAGGAAPKGLVDNFDDAEGYYQFQVGEVIGPGYEVFAAHGQGVFSSVLRARDVTGRQGEGGAPPPELAIKVIRSNETMYKAGQMEKVILRKLAEADPAGKRHCVRLLGSFDYRSHLCLVFESLDMNLRELTKRYGRGIGLSLGAVRLYAHQMLVGLYHLQACGVLHADIKPDNILVNAKRTQVKLCDFGSAMFSGDNEITPYLVSRFYRAPEVILGLPYDHPMDMWGVGCVIFELFTGRILFPGKTNNEMLKLMMDVKGPFPKKMLRKAEFAYKHFESDANMSFTLMEEDPVTKRPTRRLIPNPTVKADVAALLAGQSPDRKKLAQLVDLLDRMLALDPDKRIGPKEALRHPFIKEPLSAPQA</sequence>
<dbReference type="PANTHER" id="PTHR24058:SF103">
    <property type="entry name" value="SERINE_THREONINE-PROTEIN KINASE PRP4 HOMOLOG"/>
    <property type="match status" value="1"/>
</dbReference>
<evidence type="ECO:0000256" key="3">
    <source>
        <dbReference type="ARBA" id="ARBA00022679"/>
    </source>
</evidence>
<evidence type="ECO:0000259" key="9">
    <source>
        <dbReference type="PROSITE" id="PS50011"/>
    </source>
</evidence>
<organism evidence="10">
    <name type="scientific">Auxenochlorella protothecoides</name>
    <name type="common">Green microalga</name>
    <name type="synonym">Chlorella protothecoides</name>
    <dbReference type="NCBI Taxonomy" id="3075"/>
    <lineage>
        <taxon>Eukaryota</taxon>
        <taxon>Viridiplantae</taxon>
        <taxon>Chlorophyta</taxon>
        <taxon>core chlorophytes</taxon>
        <taxon>Trebouxiophyceae</taxon>
        <taxon>Chlorellales</taxon>
        <taxon>Chlorellaceae</taxon>
        <taxon>Auxenochlorella</taxon>
    </lineage>
</organism>
<evidence type="ECO:0000256" key="7">
    <source>
        <dbReference type="ARBA" id="ARBA00023596"/>
    </source>
</evidence>
<feature type="region of interest" description="Disordered" evidence="8">
    <location>
        <begin position="1"/>
        <end position="420"/>
    </location>
</feature>
<feature type="compositionally biased region" description="Basic and acidic residues" evidence="8">
    <location>
        <begin position="145"/>
        <end position="226"/>
    </location>
</feature>
<dbReference type="AlphaFoldDB" id="A0A1D2A0C0"/>
<evidence type="ECO:0000256" key="6">
    <source>
        <dbReference type="ARBA" id="ARBA00022840"/>
    </source>
</evidence>
<dbReference type="PANTHER" id="PTHR24058">
    <property type="entry name" value="DUAL SPECIFICITY PROTEIN KINASE"/>
    <property type="match status" value="1"/>
</dbReference>
<reference evidence="10" key="1">
    <citation type="submission" date="2015-08" db="EMBL/GenBank/DDBJ databases">
        <authorList>
            <person name="Babu N.S."/>
            <person name="Beckwith C.J."/>
            <person name="Beseler K.G."/>
            <person name="Brison A."/>
            <person name="Carone J.V."/>
            <person name="Caskin T.P."/>
            <person name="Diamond M."/>
            <person name="Durham M.E."/>
            <person name="Foxe J.M."/>
            <person name="Go M."/>
            <person name="Henderson B.A."/>
            <person name="Jones I.B."/>
            <person name="McGettigan J.A."/>
            <person name="Micheletti S.J."/>
            <person name="Nasrallah M.E."/>
            <person name="Ortiz D."/>
            <person name="Piller C.R."/>
            <person name="Privatt S.R."/>
            <person name="Schneider S.L."/>
            <person name="Sharp S."/>
            <person name="Smith T.C."/>
            <person name="Stanton J.D."/>
            <person name="Ullery H.E."/>
            <person name="Wilson R.J."/>
            <person name="Serrano M.G."/>
            <person name="Buck G."/>
            <person name="Lee V."/>
            <person name="Wang Y."/>
            <person name="Carvalho R."/>
            <person name="Voegtly L."/>
            <person name="Shi R."/>
            <person name="Duckworth R."/>
            <person name="Johnson A."/>
            <person name="Loviza R."/>
            <person name="Walstead R."/>
            <person name="Shah Z."/>
            <person name="Kiflezghi M."/>
            <person name="Wade K."/>
            <person name="Ball S.L."/>
            <person name="Bradley K.W."/>
            <person name="Asai D.J."/>
            <person name="Bowman C.A."/>
            <person name="Russell D.A."/>
            <person name="Pope W.H."/>
            <person name="Jacobs-Sera D."/>
            <person name="Hendrix R.W."/>
            <person name="Hatfull G.F."/>
        </authorList>
    </citation>
    <scope>NUCLEOTIDE SEQUENCE</scope>
</reference>
<dbReference type="FunFam" id="1.10.510.10:FF:000078">
    <property type="entry name" value="Serine/threonine-protein kinase PRP4 homolog"/>
    <property type="match status" value="1"/>
</dbReference>
<dbReference type="Gene3D" id="1.10.510.10">
    <property type="entry name" value="Transferase(Phosphotransferase) domain 1"/>
    <property type="match status" value="1"/>
</dbReference>
<feature type="compositionally biased region" description="Basic and acidic residues" evidence="8">
    <location>
        <begin position="120"/>
        <end position="139"/>
    </location>
</feature>
<keyword evidence="2" id="KW-0723">Serine/threonine-protein kinase</keyword>
<dbReference type="EMBL" id="GDKF01005982">
    <property type="protein sequence ID" value="JAT72640.1"/>
    <property type="molecule type" value="Transcribed_RNA"/>
</dbReference>
<evidence type="ECO:0000256" key="8">
    <source>
        <dbReference type="SAM" id="MobiDB-lite"/>
    </source>
</evidence>
<gene>
    <name evidence="10" type="ORF">g.75682</name>
</gene>
<protein>
    <recommendedName>
        <fullName evidence="1">non-specific serine/threonine protein kinase</fullName>
        <ecNumber evidence="1">2.7.11.1</ecNumber>
    </recommendedName>
</protein>
<name>A0A1D2A0C0_AUXPR</name>
<evidence type="ECO:0000256" key="1">
    <source>
        <dbReference type="ARBA" id="ARBA00012513"/>
    </source>
</evidence>